<comment type="caution">
    <text evidence="2">The sequence shown here is derived from an EMBL/GenBank/DDBJ whole genome shotgun (WGS) entry which is preliminary data.</text>
</comment>
<reference evidence="2 3" key="1">
    <citation type="journal article" date="2022" name="Nat. Plants">
        <title>Genomes of leafy and leafless Platanthera orchids illuminate the evolution of mycoheterotrophy.</title>
        <authorList>
            <person name="Li M.H."/>
            <person name="Liu K.W."/>
            <person name="Li Z."/>
            <person name="Lu H.C."/>
            <person name="Ye Q.L."/>
            <person name="Zhang D."/>
            <person name="Wang J.Y."/>
            <person name="Li Y.F."/>
            <person name="Zhong Z.M."/>
            <person name="Liu X."/>
            <person name="Yu X."/>
            <person name="Liu D.K."/>
            <person name="Tu X.D."/>
            <person name="Liu B."/>
            <person name="Hao Y."/>
            <person name="Liao X.Y."/>
            <person name="Jiang Y.T."/>
            <person name="Sun W.H."/>
            <person name="Chen J."/>
            <person name="Chen Y.Q."/>
            <person name="Ai Y."/>
            <person name="Zhai J.W."/>
            <person name="Wu S.S."/>
            <person name="Zhou Z."/>
            <person name="Hsiao Y.Y."/>
            <person name="Wu W.L."/>
            <person name="Chen Y.Y."/>
            <person name="Lin Y.F."/>
            <person name="Hsu J.L."/>
            <person name="Li C.Y."/>
            <person name="Wang Z.W."/>
            <person name="Zhao X."/>
            <person name="Zhong W.Y."/>
            <person name="Ma X.K."/>
            <person name="Ma L."/>
            <person name="Huang J."/>
            <person name="Chen G.Z."/>
            <person name="Huang M.Z."/>
            <person name="Huang L."/>
            <person name="Peng D.H."/>
            <person name="Luo Y.B."/>
            <person name="Zou S.Q."/>
            <person name="Chen S.P."/>
            <person name="Lan S."/>
            <person name="Tsai W.C."/>
            <person name="Van de Peer Y."/>
            <person name="Liu Z.J."/>
        </authorList>
    </citation>
    <scope>NUCLEOTIDE SEQUENCE [LARGE SCALE GENOMIC DNA]</scope>
    <source>
        <strain evidence="2">Lor287</strain>
    </source>
</reference>
<dbReference type="EMBL" id="JBBWWQ010000002">
    <property type="protein sequence ID" value="KAK8954808.1"/>
    <property type="molecule type" value="Genomic_DNA"/>
</dbReference>
<feature type="region of interest" description="Disordered" evidence="1">
    <location>
        <begin position="86"/>
        <end position="107"/>
    </location>
</feature>
<proteinExistence type="predicted"/>
<dbReference type="Proteomes" id="UP001418222">
    <property type="component" value="Unassembled WGS sequence"/>
</dbReference>
<evidence type="ECO:0000256" key="1">
    <source>
        <dbReference type="SAM" id="MobiDB-lite"/>
    </source>
</evidence>
<accession>A0AAP0BZU6</accession>
<evidence type="ECO:0000313" key="3">
    <source>
        <dbReference type="Proteomes" id="UP001418222"/>
    </source>
</evidence>
<evidence type="ECO:0000313" key="2">
    <source>
        <dbReference type="EMBL" id="KAK8954808.1"/>
    </source>
</evidence>
<name>A0AAP0BZU6_9ASPA</name>
<keyword evidence="3" id="KW-1185">Reference proteome</keyword>
<dbReference type="AlphaFoldDB" id="A0AAP0BZU6"/>
<sequence length="107" mass="12138">MLRRSLEPNPLDSPIRKEIYQGSWVRDVFLWYRTRVGRLWTTASYNLDSKFLNARIFVSGSDNTLPPAATSTGMLFRINTLLQAETMGKRTSGPVANGEKSERGNEE</sequence>
<protein>
    <submittedName>
        <fullName evidence="2">Uncharacterized protein</fullName>
    </submittedName>
</protein>
<organism evidence="2 3">
    <name type="scientific">Platanthera zijinensis</name>
    <dbReference type="NCBI Taxonomy" id="2320716"/>
    <lineage>
        <taxon>Eukaryota</taxon>
        <taxon>Viridiplantae</taxon>
        <taxon>Streptophyta</taxon>
        <taxon>Embryophyta</taxon>
        <taxon>Tracheophyta</taxon>
        <taxon>Spermatophyta</taxon>
        <taxon>Magnoliopsida</taxon>
        <taxon>Liliopsida</taxon>
        <taxon>Asparagales</taxon>
        <taxon>Orchidaceae</taxon>
        <taxon>Orchidoideae</taxon>
        <taxon>Orchideae</taxon>
        <taxon>Orchidinae</taxon>
        <taxon>Platanthera</taxon>
    </lineage>
</organism>
<gene>
    <name evidence="2" type="ORF">KSP39_PZI002013</name>
</gene>